<sequence>MNQILHLFGTCASNGGESYIVNPYRESLYYTMGEETIIALDDFSLDIDHGEFVAIMGPSGSGKSIYRWVIIALK</sequence>
<dbReference type="InterPro" id="IPR003439">
    <property type="entry name" value="ABC_transporter-like_ATP-bd"/>
</dbReference>
<keyword evidence="2" id="KW-0547">Nucleotide-binding</keyword>
<dbReference type="Pfam" id="PF00005">
    <property type="entry name" value="ABC_tran"/>
    <property type="match status" value="1"/>
</dbReference>
<gene>
    <name evidence="2" type="ORF">GC102_21385</name>
</gene>
<dbReference type="Proteomes" id="UP000658690">
    <property type="component" value="Unassembled WGS sequence"/>
</dbReference>
<keyword evidence="3" id="KW-1185">Reference proteome</keyword>
<dbReference type="EMBL" id="WHOC01000107">
    <property type="protein sequence ID" value="NOU88294.1"/>
    <property type="molecule type" value="Genomic_DNA"/>
</dbReference>
<dbReference type="InterPro" id="IPR027417">
    <property type="entry name" value="P-loop_NTPase"/>
</dbReference>
<evidence type="ECO:0000259" key="1">
    <source>
        <dbReference type="Pfam" id="PF00005"/>
    </source>
</evidence>
<dbReference type="SUPFAM" id="SSF52540">
    <property type="entry name" value="P-loop containing nucleoside triphosphate hydrolases"/>
    <property type="match status" value="1"/>
</dbReference>
<dbReference type="RefSeq" id="WP_171691316.1">
    <property type="nucleotide sequence ID" value="NZ_WHOC01000107.1"/>
</dbReference>
<name>A0ABX1Z7N5_9BACL</name>
<evidence type="ECO:0000313" key="3">
    <source>
        <dbReference type="Proteomes" id="UP000658690"/>
    </source>
</evidence>
<protein>
    <submittedName>
        <fullName evidence="2">ATP-binding cassette domain-containing protein</fullName>
    </submittedName>
</protein>
<keyword evidence="2" id="KW-0067">ATP-binding</keyword>
<dbReference type="Gene3D" id="3.40.50.300">
    <property type="entry name" value="P-loop containing nucleotide triphosphate hydrolases"/>
    <property type="match status" value="1"/>
</dbReference>
<dbReference type="GO" id="GO:0005524">
    <property type="term" value="F:ATP binding"/>
    <property type="evidence" value="ECO:0007669"/>
    <property type="project" value="UniProtKB-KW"/>
</dbReference>
<evidence type="ECO:0000313" key="2">
    <source>
        <dbReference type="EMBL" id="NOU88294.1"/>
    </source>
</evidence>
<accession>A0ABX1Z7N5</accession>
<organism evidence="2 3">
    <name type="scientific">Paenibacillus germinis</name>
    <dbReference type="NCBI Taxonomy" id="2654979"/>
    <lineage>
        <taxon>Bacteria</taxon>
        <taxon>Bacillati</taxon>
        <taxon>Bacillota</taxon>
        <taxon>Bacilli</taxon>
        <taxon>Bacillales</taxon>
        <taxon>Paenibacillaceae</taxon>
        <taxon>Paenibacillus</taxon>
    </lineage>
</organism>
<proteinExistence type="predicted"/>
<reference evidence="2 3" key="1">
    <citation type="submission" date="2019-10" db="EMBL/GenBank/DDBJ databases">
        <title>Description of Paenibacillus choica sp. nov.</title>
        <authorList>
            <person name="Carlier A."/>
            <person name="Qi S."/>
        </authorList>
    </citation>
    <scope>NUCLEOTIDE SEQUENCE [LARGE SCALE GENOMIC DNA]</scope>
    <source>
        <strain evidence="2 3">LMG 31460</strain>
    </source>
</reference>
<feature type="domain" description="ABC transporter" evidence="1">
    <location>
        <begin position="40"/>
        <end position="65"/>
    </location>
</feature>
<comment type="caution">
    <text evidence="2">The sequence shown here is derived from an EMBL/GenBank/DDBJ whole genome shotgun (WGS) entry which is preliminary data.</text>
</comment>